<feature type="compositionally biased region" description="Basic and acidic residues" evidence="1">
    <location>
        <begin position="390"/>
        <end position="400"/>
    </location>
</feature>
<proteinExistence type="predicted"/>
<dbReference type="EMBL" id="KV919109">
    <property type="protein sequence ID" value="OSX71775.1"/>
    <property type="molecule type" value="Genomic_DNA"/>
</dbReference>
<feature type="compositionally biased region" description="Basic residues" evidence="1">
    <location>
        <begin position="340"/>
        <end position="350"/>
    </location>
</feature>
<dbReference type="AlphaFoldDB" id="A0A1X6NT83"/>
<organism evidence="2 3">
    <name type="scientific">Porphyra umbilicalis</name>
    <name type="common">Purple laver</name>
    <name type="synonym">Red alga</name>
    <dbReference type="NCBI Taxonomy" id="2786"/>
    <lineage>
        <taxon>Eukaryota</taxon>
        <taxon>Rhodophyta</taxon>
        <taxon>Bangiophyceae</taxon>
        <taxon>Bangiales</taxon>
        <taxon>Bangiaceae</taxon>
        <taxon>Porphyra</taxon>
    </lineage>
</organism>
<dbReference type="Proteomes" id="UP000218209">
    <property type="component" value="Unassembled WGS sequence"/>
</dbReference>
<feature type="region of interest" description="Disordered" evidence="1">
    <location>
        <begin position="390"/>
        <end position="573"/>
    </location>
</feature>
<sequence length="617" mass="65302">MWETGSSVDAAWSKGEVHTSHAVSLFLRVEMHLSRRTDSLALFLEKSAVTEPVGSGVNLPERFADFLFDPKHAKADVLFDDGFGRAAPQARSAPCRRGDRNSSRLLVVRTTVPRLPRRHALNPRVGLLVKGPLPDRKPQLVPVHVPRHVVQHLVRELAGRRIPALPRRRRRRRHGRRAALGPDAGDAGDKRRARPRILLGHPHPHAEDGRQEGGRPSVKSTSASYQRRWSTTAARVSGGGDAPAWSSAAAPGAWVAASRMPPVATAATSAAACVGGAGRRGTMPKKVASSSPSDPASPSRISASEIRSAAAAYALRTWSSAAASRPAIPRTLAEGPPRAAGRKTVNRRPHARRVGHVTRHDCAAAGELDRPRKADVVGPSVHVARHLHEAAGARDGAERRAQRRAPRLGRPVVKNEAAAQRRAAGVGGREPPPAGGHAAGFPGGAGRRVDCVGGGGDGGPRVRPVGRASAIDVGRRGGGAEFGQRRGRAEHPAVGKDEEEEHARGRGDTRRCNGAACKCGGSEHRPPSRTRQDRRSSGPRPRDAPRYEEGRGADTPATRGTTCGGNGTPSSPLMALSGVTATPPAVPTLRGRAGDHVVSGCQCGPRIVQRRRRGSTR</sequence>
<feature type="compositionally biased region" description="Low complexity" evidence="1">
    <location>
        <begin position="288"/>
        <end position="302"/>
    </location>
</feature>
<name>A0A1X6NT83_PORUM</name>
<protein>
    <submittedName>
        <fullName evidence="2">Uncharacterized protein</fullName>
    </submittedName>
</protein>
<feature type="compositionally biased region" description="Polar residues" evidence="1">
    <location>
        <begin position="218"/>
        <end position="234"/>
    </location>
</feature>
<reference evidence="2 3" key="1">
    <citation type="submission" date="2017-03" db="EMBL/GenBank/DDBJ databases">
        <title>WGS assembly of Porphyra umbilicalis.</title>
        <authorList>
            <person name="Brawley S.H."/>
            <person name="Blouin N.A."/>
            <person name="Ficko-Blean E."/>
            <person name="Wheeler G.L."/>
            <person name="Lohr M."/>
            <person name="Goodson H.V."/>
            <person name="Jenkins J.W."/>
            <person name="Blaby-Haas C.E."/>
            <person name="Helliwell K.E."/>
            <person name="Chan C."/>
            <person name="Marriage T."/>
            <person name="Bhattacharya D."/>
            <person name="Klein A.S."/>
            <person name="Badis Y."/>
            <person name="Brodie J."/>
            <person name="Cao Y."/>
            <person name="Collen J."/>
            <person name="Dittami S.M."/>
            <person name="Gachon C.M."/>
            <person name="Green B.R."/>
            <person name="Karpowicz S."/>
            <person name="Kim J.W."/>
            <person name="Kudahl U."/>
            <person name="Lin S."/>
            <person name="Michel G."/>
            <person name="Mittag M."/>
            <person name="Olson B.J."/>
            <person name="Pangilinan J."/>
            <person name="Peng Y."/>
            <person name="Qiu H."/>
            <person name="Shu S."/>
            <person name="Singer J.T."/>
            <person name="Smith A.G."/>
            <person name="Sprecher B.N."/>
            <person name="Wagner V."/>
            <person name="Wang W."/>
            <person name="Wang Z.-Y."/>
            <person name="Yan J."/>
            <person name="Yarish C."/>
            <person name="Zoeuner-Riek S."/>
            <person name="Zhuang Y."/>
            <person name="Zou Y."/>
            <person name="Lindquist E.A."/>
            <person name="Grimwood J."/>
            <person name="Barry K."/>
            <person name="Rokhsar D.S."/>
            <person name="Schmutz J."/>
            <person name="Stiller J.W."/>
            <person name="Grossman A.R."/>
            <person name="Prochnik S.E."/>
        </authorList>
    </citation>
    <scope>NUCLEOTIDE SEQUENCE [LARGE SCALE GENOMIC DNA]</scope>
    <source>
        <strain evidence="2">4086291</strain>
    </source>
</reference>
<feature type="compositionally biased region" description="Basic and acidic residues" evidence="1">
    <location>
        <begin position="483"/>
        <end position="511"/>
    </location>
</feature>
<evidence type="ECO:0000313" key="2">
    <source>
        <dbReference type="EMBL" id="OSX71775.1"/>
    </source>
</evidence>
<gene>
    <name evidence="2" type="ORF">BU14_0502s0009</name>
</gene>
<keyword evidence="3" id="KW-1185">Reference proteome</keyword>
<feature type="region of interest" description="Disordered" evidence="1">
    <location>
        <begin position="277"/>
        <end position="302"/>
    </location>
</feature>
<feature type="region of interest" description="Disordered" evidence="1">
    <location>
        <begin position="164"/>
        <end position="243"/>
    </location>
</feature>
<feature type="compositionally biased region" description="Basic residues" evidence="1">
    <location>
        <begin position="166"/>
        <end position="177"/>
    </location>
</feature>
<evidence type="ECO:0000313" key="3">
    <source>
        <dbReference type="Proteomes" id="UP000218209"/>
    </source>
</evidence>
<feature type="compositionally biased region" description="Basic and acidic residues" evidence="1">
    <location>
        <begin position="521"/>
        <end position="552"/>
    </location>
</feature>
<feature type="compositionally biased region" description="Gly residues" evidence="1">
    <location>
        <begin position="437"/>
        <end position="459"/>
    </location>
</feature>
<accession>A0A1X6NT83</accession>
<feature type="compositionally biased region" description="Basic and acidic residues" evidence="1">
    <location>
        <begin position="204"/>
        <end position="213"/>
    </location>
</feature>
<evidence type="ECO:0000256" key="1">
    <source>
        <dbReference type="SAM" id="MobiDB-lite"/>
    </source>
</evidence>
<feature type="region of interest" description="Disordered" evidence="1">
    <location>
        <begin position="331"/>
        <end position="350"/>
    </location>
</feature>